<dbReference type="EMBL" id="BARW01039268">
    <property type="protein sequence ID" value="GAJ19160.1"/>
    <property type="molecule type" value="Genomic_DNA"/>
</dbReference>
<evidence type="ECO:0000313" key="1">
    <source>
        <dbReference type="EMBL" id="GAJ19160.1"/>
    </source>
</evidence>
<feature type="non-terminal residue" evidence="1">
    <location>
        <position position="1"/>
    </location>
</feature>
<sequence length="44" mass="4777">SCVVNLDTITTIAKRSLQEKLVPLSPEKLKAVEAALHFALGLEE</sequence>
<dbReference type="Gene3D" id="2.30.30.110">
    <property type="match status" value="1"/>
</dbReference>
<dbReference type="InterPro" id="IPR011067">
    <property type="entry name" value="Plasmid_toxin/cell-grow_inhib"/>
</dbReference>
<protein>
    <recommendedName>
        <fullName evidence="2">PemK-like protein</fullName>
    </recommendedName>
</protein>
<proteinExistence type="predicted"/>
<reference evidence="1" key="1">
    <citation type="journal article" date="2014" name="Front. Microbiol.">
        <title>High frequency of phylogenetically diverse reductive dehalogenase-homologous genes in deep subseafloor sedimentary metagenomes.</title>
        <authorList>
            <person name="Kawai M."/>
            <person name="Futagami T."/>
            <person name="Toyoda A."/>
            <person name="Takaki Y."/>
            <person name="Nishi S."/>
            <person name="Hori S."/>
            <person name="Arai W."/>
            <person name="Tsubouchi T."/>
            <person name="Morono Y."/>
            <person name="Uchiyama I."/>
            <person name="Ito T."/>
            <person name="Fujiyama A."/>
            <person name="Inagaki F."/>
            <person name="Takami H."/>
        </authorList>
    </citation>
    <scope>NUCLEOTIDE SEQUENCE</scope>
    <source>
        <strain evidence="1">Expedition CK06-06</strain>
    </source>
</reference>
<organism evidence="1">
    <name type="scientific">marine sediment metagenome</name>
    <dbReference type="NCBI Taxonomy" id="412755"/>
    <lineage>
        <taxon>unclassified sequences</taxon>
        <taxon>metagenomes</taxon>
        <taxon>ecological metagenomes</taxon>
    </lineage>
</organism>
<evidence type="ECO:0008006" key="2">
    <source>
        <dbReference type="Google" id="ProtNLM"/>
    </source>
</evidence>
<accession>X1VZW4</accession>
<name>X1VZW4_9ZZZZ</name>
<gene>
    <name evidence="1" type="ORF">S12H4_59884</name>
</gene>
<dbReference type="SUPFAM" id="SSF50118">
    <property type="entry name" value="Cell growth inhibitor/plasmid maintenance toxic component"/>
    <property type="match status" value="1"/>
</dbReference>
<dbReference type="AlphaFoldDB" id="X1VZW4"/>
<comment type="caution">
    <text evidence="1">The sequence shown here is derived from an EMBL/GenBank/DDBJ whole genome shotgun (WGS) entry which is preliminary data.</text>
</comment>